<dbReference type="Proteomes" id="UP000035763">
    <property type="component" value="Unassembled WGS sequence"/>
</dbReference>
<sequence>MSDPALAAALLSSPVRRQIVDAIAGAQAARVPGTGAPALGAEGLSAAQVAKAVDLHVTTARFHLDQLVAAGVLVASFHKHPGAGRPRKVYAVTRRPVSAENPEVPTGLLMEVLAGTLSAGRDEGRVVEPDEAGRRWALENVPAHDASPAHSAGEFVGKVGGLIDVLQHWGYEPELSTRDQGRSVQIDLPHCPFRGLARRHTDVVCGIHRGLIAGTMDRLGEPNTTVTLLPFAEAGTCIAHISRTTPFDPAEPQPRPTDPDRKHTRKHADD</sequence>
<proteinExistence type="predicted"/>
<evidence type="ECO:0000313" key="3">
    <source>
        <dbReference type="Proteomes" id="UP000035763"/>
    </source>
</evidence>
<dbReference type="InterPro" id="IPR036388">
    <property type="entry name" value="WH-like_DNA-bd_sf"/>
</dbReference>
<dbReference type="AlphaFoldDB" id="W6JVX4"/>
<gene>
    <name evidence="2" type="ORF">BN11_1940010</name>
</gene>
<keyword evidence="3" id="KW-1185">Reference proteome</keyword>
<name>W6JVX4_9MICO</name>
<feature type="region of interest" description="Disordered" evidence="1">
    <location>
        <begin position="243"/>
        <end position="270"/>
    </location>
</feature>
<dbReference type="OrthoDB" id="3399802at2"/>
<dbReference type="Pfam" id="PF12840">
    <property type="entry name" value="HTH_20"/>
    <property type="match status" value="1"/>
</dbReference>
<evidence type="ECO:0000313" key="2">
    <source>
        <dbReference type="EMBL" id="CCH72730.1"/>
    </source>
</evidence>
<feature type="compositionally biased region" description="Basic and acidic residues" evidence="1">
    <location>
        <begin position="257"/>
        <end position="270"/>
    </location>
</feature>
<dbReference type="EMBL" id="CAJA01000106">
    <property type="protein sequence ID" value="CCH72730.1"/>
    <property type="molecule type" value="Genomic_DNA"/>
</dbReference>
<dbReference type="RefSeq" id="WP_048698206.1">
    <property type="nucleotide sequence ID" value="NZ_HG764815.1"/>
</dbReference>
<comment type="caution">
    <text evidence="2">The sequence shown here is derived from an EMBL/GenBank/DDBJ whole genome shotgun (WGS) entry which is preliminary data.</text>
</comment>
<protein>
    <submittedName>
        <fullName evidence="2">Putative transcriptional regulator</fullName>
    </submittedName>
</protein>
<dbReference type="InterPro" id="IPR011991">
    <property type="entry name" value="ArsR-like_HTH"/>
</dbReference>
<organism evidence="2 3">
    <name type="scientific">Nostocoides australiense Ben110</name>
    <dbReference type="NCBI Taxonomy" id="1193182"/>
    <lineage>
        <taxon>Bacteria</taxon>
        <taxon>Bacillati</taxon>
        <taxon>Actinomycetota</taxon>
        <taxon>Actinomycetes</taxon>
        <taxon>Micrococcales</taxon>
        <taxon>Intrasporangiaceae</taxon>
        <taxon>Nostocoides</taxon>
    </lineage>
</organism>
<dbReference type="SUPFAM" id="SSF46785">
    <property type="entry name" value="Winged helix' DNA-binding domain"/>
    <property type="match status" value="1"/>
</dbReference>
<evidence type="ECO:0000256" key="1">
    <source>
        <dbReference type="SAM" id="MobiDB-lite"/>
    </source>
</evidence>
<dbReference type="STRING" id="1193182.BN11_1940010"/>
<reference evidence="2 3" key="1">
    <citation type="journal article" date="2013" name="ISME J.">
        <title>A metabolic model for members of the genus Tetrasphaera involved in enhanced biological phosphorus removal.</title>
        <authorList>
            <person name="Kristiansen R."/>
            <person name="Nguyen H.T.T."/>
            <person name="Saunders A.M."/>
            <person name="Nielsen J.L."/>
            <person name="Wimmer R."/>
            <person name="Le V.Q."/>
            <person name="McIlroy S.J."/>
            <person name="Petrovski S."/>
            <person name="Seviour R.J."/>
            <person name="Calteau A."/>
            <person name="Nielsen K.L."/>
            <person name="Nielsen P.H."/>
        </authorList>
    </citation>
    <scope>NUCLEOTIDE SEQUENCE [LARGE SCALE GENOMIC DNA]</scope>
    <source>
        <strain evidence="2 3">Ben110</strain>
    </source>
</reference>
<dbReference type="Gene3D" id="1.10.10.10">
    <property type="entry name" value="Winged helix-like DNA-binding domain superfamily/Winged helix DNA-binding domain"/>
    <property type="match status" value="1"/>
</dbReference>
<dbReference type="CDD" id="cd00090">
    <property type="entry name" value="HTH_ARSR"/>
    <property type="match status" value="1"/>
</dbReference>
<dbReference type="InterPro" id="IPR036390">
    <property type="entry name" value="WH_DNA-bd_sf"/>
</dbReference>
<accession>W6JVX4</accession>